<dbReference type="Gene3D" id="1.10.260.40">
    <property type="entry name" value="lambda repressor-like DNA-binding domains"/>
    <property type="match status" value="1"/>
</dbReference>
<accession>A0A1I3NBL1</accession>
<gene>
    <name evidence="5" type="ORF">SAMN04487775_11360</name>
</gene>
<evidence type="ECO:0000313" key="5">
    <source>
        <dbReference type="EMBL" id="SFJ06703.1"/>
    </source>
</evidence>
<dbReference type="OrthoDB" id="305766at2"/>
<dbReference type="InterPro" id="IPR010982">
    <property type="entry name" value="Lambda_DNA-bd_dom_sf"/>
</dbReference>
<evidence type="ECO:0000256" key="2">
    <source>
        <dbReference type="ARBA" id="ARBA00023125"/>
    </source>
</evidence>
<dbReference type="PANTHER" id="PTHR30146:SF154">
    <property type="entry name" value="TRANSCRIPTION REGULATOR, MEMBER OF GALR FAMILY"/>
    <property type="match status" value="1"/>
</dbReference>
<dbReference type="EMBL" id="FORI01000013">
    <property type="protein sequence ID" value="SFJ06703.1"/>
    <property type="molecule type" value="Genomic_DNA"/>
</dbReference>
<dbReference type="Pfam" id="PF13377">
    <property type="entry name" value="Peripla_BP_3"/>
    <property type="match status" value="1"/>
</dbReference>
<keyword evidence="1" id="KW-0805">Transcription regulation</keyword>
<reference evidence="6" key="1">
    <citation type="submission" date="2016-10" db="EMBL/GenBank/DDBJ databases">
        <authorList>
            <person name="Varghese N."/>
            <person name="Submissions S."/>
        </authorList>
    </citation>
    <scope>NUCLEOTIDE SEQUENCE [LARGE SCALE GENOMIC DNA]</scope>
    <source>
        <strain evidence="6">XBD1002</strain>
    </source>
</reference>
<dbReference type="InterPro" id="IPR000843">
    <property type="entry name" value="HTH_LacI"/>
</dbReference>
<sequence>MVTQKDVADLAGVSFITVSRVVRGEENVKPETKRRVEEAIAKLGYAPSFAGQVLNSGRCNTIGVLTPIPLNKSIRSFYLMSVLDGINEICNKYNTDILMSVVPESEKNPSYDYLRPYKQKKVDGIIYIGLKKISKQIIDEIKLRKLPCVVVADRPESEIFSWVDTDNYLAAKTSVNEFWKRGHRRIAFLGLEKHIYNANVLEREKGFIDTLKQLGVSYNPEDYIIRTDYDSSDIDKDVEKAFSEFKEKPTALFCCTDSCVPGACKGIQKLGLSVPDDVSIIGFDGFINQTYFNMNVATNVQPLSQMGQRAADILFNHINNPDAQRETVVLSVPFADGDSLKDITK</sequence>
<dbReference type="Proteomes" id="UP000182737">
    <property type="component" value="Unassembled WGS sequence"/>
</dbReference>
<dbReference type="AlphaFoldDB" id="A0A1I3NBL1"/>
<dbReference type="InterPro" id="IPR046335">
    <property type="entry name" value="LacI/GalR-like_sensor"/>
</dbReference>
<organism evidence="5 6">
    <name type="scientific">Treponema bryantii</name>
    <dbReference type="NCBI Taxonomy" id="163"/>
    <lineage>
        <taxon>Bacteria</taxon>
        <taxon>Pseudomonadati</taxon>
        <taxon>Spirochaetota</taxon>
        <taxon>Spirochaetia</taxon>
        <taxon>Spirochaetales</taxon>
        <taxon>Treponemataceae</taxon>
        <taxon>Treponema</taxon>
    </lineage>
</organism>
<dbReference type="RefSeq" id="WP_074933680.1">
    <property type="nucleotide sequence ID" value="NZ_FORI01000013.1"/>
</dbReference>
<evidence type="ECO:0000313" key="6">
    <source>
        <dbReference type="Proteomes" id="UP000182737"/>
    </source>
</evidence>
<dbReference type="SUPFAM" id="SSF47413">
    <property type="entry name" value="lambda repressor-like DNA-binding domains"/>
    <property type="match status" value="1"/>
</dbReference>
<name>A0A1I3NBL1_9SPIR</name>
<dbReference type="SMART" id="SM00354">
    <property type="entry name" value="HTH_LACI"/>
    <property type="match status" value="1"/>
</dbReference>
<dbReference type="CDD" id="cd01392">
    <property type="entry name" value="HTH_LacI"/>
    <property type="match status" value="1"/>
</dbReference>
<dbReference type="SUPFAM" id="SSF53822">
    <property type="entry name" value="Periplasmic binding protein-like I"/>
    <property type="match status" value="1"/>
</dbReference>
<dbReference type="PANTHER" id="PTHR30146">
    <property type="entry name" value="LACI-RELATED TRANSCRIPTIONAL REPRESSOR"/>
    <property type="match status" value="1"/>
</dbReference>
<evidence type="ECO:0000256" key="1">
    <source>
        <dbReference type="ARBA" id="ARBA00023015"/>
    </source>
</evidence>
<dbReference type="GO" id="GO:0003700">
    <property type="term" value="F:DNA-binding transcription factor activity"/>
    <property type="evidence" value="ECO:0007669"/>
    <property type="project" value="TreeGrafter"/>
</dbReference>
<dbReference type="Gene3D" id="3.40.50.2300">
    <property type="match status" value="2"/>
</dbReference>
<evidence type="ECO:0000256" key="3">
    <source>
        <dbReference type="ARBA" id="ARBA00023163"/>
    </source>
</evidence>
<dbReference type="CDD" id="cd06267">
    <property type="entry name" value="PBP1_LacI_sugar_binding-like"/>
    <property type="match status" value="1"/>
</dbReference>
<keyword evidence="6" id="KW-1185">Reference proteome</keyword>
<protein>
    <submittedName>
        <fullName evidence="5">Transcriptional regulator, LacI family</fullName>
    </submittedName>
</protein>
<dbReference type="Pfam" id="PF00356">
    <property type="entry name" value="LacI"/>
    <property type="match status" value="1"/>
</dbReference>
<feature type="domain" description="HTH lacI-type" evidence="4">
    <location>
        <begin position="2"/>
        <end position="56"/>
    </location>
</feature>
<keyword evidence="2" id="KW-0238">DNA-binding</keyword>
<dbReference type="InterPro" id="IPR028082">
    <property type="entry name" value="Peripla_BP_I"/>
</dbReference>
<dbReference type="GO" id="GO:0000976">
    <property type="term" value="F:transcription cis-regulatory region binding"/>
    <property type="evidence" value="ECO:0007669"/>
    <property type="project" value="TreeGrafter"/>
</dbReference>
<proteinExistence type="predicted"/>
<evidence type="ECO:0000259" key="4">
    <source>
        <dbReference type="PROSITE" id="PS50932"/>
    </source>
</evidence>
<keyword evidence="3" id="KW-0804">Transcription</keyword>
<dbReference type="PROSITE" id="PS50932">
    <property type="entry name" value="HTH_LACI_2"/>
    <property type="match status" value="1"/>
</dbReference>